<reference evidence="2" key="1">
    <citation type="journal article" date="2021" name="G3 (Bethesda)">
        <title>Chromosome assembled and annotated genome sequence of Aspergillus flavus NRRL 3357.</title>
        <authorList>
            <person name="Skerker J.M."/>
            <person name="Pianalto K.M."/>
            <person name="Mondo S.J."/>
            <person name="Yang K."/>
            <person name="Arkin A.P."/>
            <person name="Keller N.P."/>
            <person name="Grigoriev I.V."/>
            <person name="Louise Glass N.L."/>
        </authorList>
    </citation>
    <scope>NUCLEOTIDE SEQUENCE [LARGE SCALE GENOMIC DNA]</scope>
    <source>
        <strain evidence="2">ATCC 200026 / FGSC A1120 / IAM 13836 / NRRL 3357 / JCM 12722 / SRRC 167</strain>
    </source>
</reference>
<name>A0A7U2MQ38_ASPFN</name>
<proteinExistence type="predicted"/>
<accession>A0A7U2MQ38</accession>
<keyword evidence="2" id="KW-1185">Reference proteome</keyword>
<evidence type="ECO:0000313" key="2">
    <source>
        <dbReference type="Proteomes" id="UP000596276"/>
    </source>
</evidence>
<gene>
    <name evidence="1" type="ORF">F9C07_801</name>
</gene>
<protein>
    <submittedName>
        <fullName evidence="1">Uncharacterized protein</fullName>
    </submittedName>
</protein>
<organism evidence="1 2">
    <name type="scientific">Aspergillus flavus (strain ATCC 200026 / FGSC A1120 / IAM 13836 / NRRL 3357 / JCM 12722 / SRRC 167)</name>
    <dbReference type="NCBI Taxonomy" id="332952"/>
    <lineage>
        <taxon>Eukaryota</taxon>
        <taxon>Fungi</taxon>
        <taxon>Dikarya</taxon>
        <taxon>Ascomycota</taxon>
        <taxon>Pezizomycotina</taxon>
        <taxon>Eurotiomycetes</taxon>
        <taxon>Eurotiomycetidae</taxon>
        <taxon>Eurotiales</taxon>
        <taxon>Aspergillaceae</taxon>
        <taxon>Aspergillus</taxon>
        <taxon>Aspergillus subgen. Circumdati</taxon>
    </lineage>
</organism>
<dbReference type="EMBL" id="CP044619">
    <property type="protein sequence ID" value="QRD87819.1"/>
    <property type="molecule type" value="Genomic_DNA"/>
</dbReference>
<dbReference type="VEuPathDB" id="FungiDB:F9C07_801"/>
<dbReference type="Proteomes" id="UP000596276">
    <property type="component" value="Chromosome 1"/>
</dbReference>
<evidence type="ECO:0000313" key="1">
    <source>
        <dbReference type="EMBL" id="QRD87819.1"/>
    </source>
</evidence>
<dbReference type="AlphaFoldDB" id="A0A7U2MQ38"/>
<sequence length="98" mass="10557">MGSAMSNAGCVHGIYPAVETLSAGAIPSRPSFSALGPSAQVKRMAIPSLSWKARPISPSRWAISDIDRDPRAPCWLELPHSHLLVPLLGWLSNRELSN</sequence>